<evidence type="ECO:0008006" key="8">
    <source>
        <dbReference type="Google" id="ProtNLM"/>
    </source>
</evidence>
<keyword evidence="3" id="KW-0732">Signal</keyword>
<dbReference type="InterPro" id="IPR050492">
    <property type="entry name" value="Bact_metal-bind_prot9"/>
</dbReference>
<comment type="caution">
    <text evidence="6">The sequence shown here is derived from an EMBL/GenBank/DDBJ whole genome shotgun (WGS) entry which is preliminary data.</text>
</comment>
<keyword evidence="5" id="KW-0812">Transmembrane</keyword>
<dbReference type="Proteomes" id="UP000177088">
    <property type="component" value="Unassembled WGS sequence"/>
</dbReference>
<dbReference type="SUPFAM" id="SSF53807">
    <property type="entry name" value="Helical backbone' metal receptor"/>
    <property type="match status" value="1"/>
</dbReference>
<dbReference type="GO" id="GO:0046872">
    <property type="term" value="F:metal ion binding"/>
    <property type="evidence" value="ECO:0007669"/>
    <property type="project" value="InterPro"/>
</dbReference>
<accession>A0A1F7U7Z0</accession>
<dbReference type="InterPro" id="IPR006127">
    <property type="entry name" value="ZnuA-like"/>
</dbReference>
<protein>
    <recommendedName>
        <fullName evidence="8">Zinc ABC transporter substrate-binding protein</fullName>
    </recommendedName>
</protein>
<dbReference type="PRINTS" id="PR00690">
    <property type="entry name" value="ADHESNFAMILY"/>
</dbReference>
<name>A0A1F7U7Z0_9BACT</name>
<organism evidence="6 7">
    <name type="scientific">Candidatus Uhrbacteria bacterium RIFCSPHIGHO2_02_FULL_60_10</name>
    <dbReference type="NCBI Taxonomy" id="1802392"/>
    <lineage>
        <taxon>Bacteria</taxon>
        <taxon>Candidatus Uhriibacteriota</taxon>
    </lineage>
</organism>
<dbReference type="InterPro" id="IPR006129">
    <property type="entry name" value="AdhesinB"/>
</dbReference>
<evidence type="ECO:0000313" key="7">
    <source>
        <dbReference type="Proteomes" id="UP000177088"/>
    </source>
</evidence>
<evidence type="ECO:0000256" key="3">
    <source>
        <dbReference type="ARBA" id="ARBA00022729"/>
    </source>
</evidence>
<dbReference type="PANTHER" id="PTHR42953:SF3">
    <property type="entry name" value="HIGH-AFFINITY ZINC UPTAKE SYSTEM PROTEIN ZNUA"/>
    <property type="match status" value="1"/>
</dbReference>
<keyword evidence="5" id="KW-1133">Transmembrane helix</keyword>
<evidence type="ECO:0000256" key="4">
    <source>
        <dbReference type="RuleBase" id="RU003512"/>
    </source>
</evidence>
<proteinExistence type="inferred from homology"/>
<dbReference type="PANTHER" id="PTHR42953">
    <property type="entry name" value="HIGH-AFFINITY ZINC UPTAKE SYSTEM PROTEIN ZNUA-RELATED"/>
    <property type="match status" value="1"/>
</dbReference>
<dbReference type="InterPro" id="IPR006128">
    <property type="entry name" value="Lipoprotein_PsaA-like"/>
</dbReference>
<dbReference type="AlphaFoldDB" id="A0A1F7U7Z0"/>
<dbReference type="PRINTS" id="PR00691">
    <property type="entry name" value="ADHESINB"/>
</dbReference>
<dbReference type="Pfam" id="PF01297">
    <property type="entry name" value="ZnuA"/>
    <property type="match status" value="1"/>
</dbReference>
<dbReference type="EMBL" id="MGEA01000041">
    <property type="protein sequence ID" value="OGL73938.1"/>
    <property type="molecule type" value="Genomic_DNA"/>
</dbReference>
<reference evidence="6 7" key="1">
    <citation type="journal article" date="2016" name="Nat. Commun.">
        <title>Thousands of microbial genomes shed light on interconnected biogeochemical processes in an aquifer system.</title>
        <authorList>
            <person name="Anantharaman K."/>
            <person name="Brown C.T."/>
            <person name="Hug L.A."/>
            <person name="Sharon I."/>
            <person name="Castelle C.J."/>
            <person name="Probst A.J."/>
            <person name="Thomas B.C."/>
            <person name="Singh A."/>
            <person name="Wilkins M.J."/>
            <person name="Karaoz U."/>
            <person name="Brodie E.L."/>
            <person name="Williams K.H."/>
            <person name="Hubbard S.S."/>
            <person name="Banfield J.F."/>
        </authorList>
    </citation>
    <scope>NUCLEOTIDE SEQUENCE [LARGE SCALE GENOMIC DNA]</scope>
</reference>
<evidence type="ECO:0000313" key="6">
    <source>
        <dbReference type="EMBL" id="OGL73938.1"/>
    </source>
</evidence>
<gene>
    <name evidence="6" type="ORF">A3C96_02695</name>
</gene>
<comment type="similarity">
    <text evidence="1 4">Belongs to the bacterial solute-binding protein 9 family.</text>
</comment>
<dbReference type="Gene3D" id="3.40.50.1980">
    <property type="entry name" value="Nitrogenase molybdenum iron protein domain"/>
    <property type="match status" value="2"/>
</dbReference>
<dbReference type="GO" id="GO:0007155">
    <property type="term" value="P:cell adhesion"/>
    <property type="evidence" value="ECO:0007669"/>
    <property type="project" value="InterPro"/>
</dbReference>
<evidence type="ECO:0000256" key="5">
    <source>
        <dbReference type="SAM" id="Phobius"/>
    </source>
</evidence>
<dbReference type="GO" id="GO:0030001">
    <property type="term" value="P:metal ion transport"/>
    <property type="evidence" value="ECO:0007669"/>
    <property type="project" value="InterPro"/>
</dbReference>
<keyword evidence="5" id="KW-0472">Membrane</keyword>
<keyword evidence="2 4" id="KW-0813">Transport</keyword>
<sequence length="309" mass="33517">MPARFTHALAGLLAITGFIALILGFYFSSQSPTVPAAAPEKKVAATIFPLYDIVRQIAGERVQVRLIVPPGGSPHTYEPTPSDLRAIRRASAVYAIGHGLDDWAASLAAAEPGLTRVVVDENITLLPPTVPFSDGATDEEAADFDPHYFLDDANGRLIAANIAADLSRRFPEDAAYFDARRQEFDAQMEETGRQIRNLLASVKNRHIIAMHDAWYYFSRAYGLTVDGSFEPSAGREPTPQYLAALGAAVKKAGVRTIYSEQQVSSAALESFARDYNLNIAVLDPESGRPGLDSYSALLIYNASVIAQNQ</sequence>
<evidence type="ECO:0000256" key="1">
    <source>
        <dbReference type="ARBA" id="ARBA00011028"/>
    </source>
</evidence>
<evidence type="ECO:0000256" key="2">
    <source>
        <dbReference type="ARBA" id="ARBA00022448"/>
    </source>
</evidence>
<feature type="transmembrane region" description="Helical" evidence="5">
    <location>
        <begin position="7"/>
        <end position="27"/>
    </location>
</feature>